<keyword evidence="1" id="KW-0472">Membrane</keyword>
<feature type="transmembrane region" description="Helical" evidence="1">
    <location>
        <begin position="21"/>
        <end position="46"/>
    </location>
</feature>
<reference evidence="2 3" key="1">
    <citation type="submission" date="2021-03" db="EMBL/GenBank/DDBJ databases">
        <title>Enterococcal diversity collection.</title>
        <authorList>
            <person name="Gilmore M.S."/>
            <person name="Schwartzman J."/>
            <person name="Van Tyne D."/>
            <person name="Martin M."/>
            <person name="Earl A.M."/>
            <person name="Manson A.L."/>
            <person name="Straub T."/>
            <person name="Salamzade R."/>
            <person name="Saavedra J."/>
            <person name="Lebreton F."/>
            <person name="Prichula J."/>
            <person name="Schaufler K."/>
            <person name="Gaca A."/>
            <person name="Sgardioli B."/>
            <person name="Wagenaar J."/>
            <person name="Strong T."/>
        </authorList>
    </citation>
    <scope>NUCLEOTIDE SEQUENCE [LARGE SCALE GENOMIC DNA]</scope>
    <source>
        <strain evidence="2 3">669A</strain>
    </source>
</reference>
<sequence length="127" mass="14275">MIKIYYIIIDALLSLKRNSGVTFANITIFFIFSFLLNVLGRLYLIFTKAKLENQKALDGFDQVGALQQFISFSTVLQVLTWLAIATAVIVGIFYYSSVFTKHFLAQKDELLIMKLVGASSIYVSISS</sequence>
<protein>
    <submittedName>
        <fullName evidence="2">Uncharacterized protein</fullName>
    </submittedName>
</protein>
<feature type="transmembrane region" description="Helical" evidence="1">
    <location>
        <begin position="66"/>
        <end position="95"/>
    </location>
</feature>
<keyword evidence="3" id="KW-1185">Reference proteome</keyword>
<gene>
    <name evidence="2" type="ORF">JZO70_07045</name>
</gene>
<keyword evidence="1" id="KW-1133">Transmembrane helix</keyword>
<organism evidence="2 3">
    <name type="scientific">Candidatus Enterococcus moelleringii</name>
    <dbReference type="NCBI Taxonomy" id="2815325"/>
    <lineage>
        <taxon>Bacteria</taxon>
        <taxon>Bacillati</taxon>
        <taxon>Bacillota</taxon>
        <taxon>Bacilli</taxon>
        <taxon>Lactobacillales</taxon>
        <taxon>Enterococcaceae</taxon>
        <taxon>Enterococcus</taxon>
    </lineage>
</organism>
<comment type="caution">
    <text evidence="2">The sequence shown here is derived from an EMBL/GenBank/DDBJ whole genome shotgun (WGS) entry which is preliminary data.</text>
</comment>
<name>A0ABS3L8F1_9ENTE</name>
<dbReference type="Proteomes" id="UP000664601">
    <property type="component" value="Unassembled WGS sequence"/>
</dbReference>
<dbReference type="RefSeq" id="WP_207672842.1">
    <property type="nucleotide sequence ID" value="NZ_JAFREM010000012.1"/>
</dbReference>
<accession>A0ABS3L8F1</accession>
<evidence type="ECO:0000313" key="3">
    <source>
        <dbReference type="Proteomes" id="UP000664601"/>
    </source>
</evidence>
<evidence type="ECO:0000256" key="1">
    <source>
        <dbReference type="SAM" id="Phobius"/>
    </source>
</evidence>
<dbReference type="EMBL" id="JAFREM010000012">
    <property type="protein sequence ID" value="MBO1305909.1"/>
    <property type="molecule type" value="Genomic_DNA"/>
</dbReference>
<proteinExistence type="predicted"/>
<keyword evidence="1" id="KW-0812">Transmembrane</keyword>
<evidence type="ECO:0000313" key="2">
    <source>
        <dbReference type="EMBL" id="MBO1305909.1"/>
    </source>
</evidence>